<dbReference type="PANTHER" id="PTHR45849">
    <property type="entry name" value="FACT COMPLEX SUBUNIT SSRP1"/>
    <property type="match status" value="1"/>
</dbReference>
<comment type="similarity">
    <text evidence="1 10">Belongs to the SSRP1 family.</text>
</comment>
<evidence type="ECO:0000256" key="8">
    <source>
        <dbReference type="ARBA" id="ARBA00023242"/>
    </source>
</evidence>
<keyword evidence="8 9" id="KW-0539">Nucleus</keyword>
<dbReference type="InterPro" id="IPR048993">
    <property type="entry name" value="SSRP1-like_PH1"/>
</dbReference>
<feature type="compositionally biased region" description="Basic and acidic residues" evidence="11">
    <location>
        <begin position="529"/>
        <end position="561"/>
    </location>
</feature>
<dbReference type="Pfam" id="PF00505">
    <property type="entry name" value="HMG_box"/>
    <property type="match status" value="1"/>
</dbReference>
<evidence type="ECO:0000313" key="13">
    <source>
        <dbReference type="EMBL" id="KAI1714423.1"/>
    </source>
</evidence>
<dbReference type="InterPro" id="IPR050454">
    <property type="entry name" value="RTT106/SSRP1_HistChap/FACT"/>
</dbReference>
<dbReference type="Gene3D" id="1.10.30.10">
    <property type="entry name" value="High mobility group box domain"/>
    <property type="match status" value="1"/>
</dbReference>
<evidence type="ECO:0000313" key="14">
    <source>
        <dbReference type="Proteomes" id="UP001201812"/>
    </source>
</evidence>
<comment type="function">
    <text evidence="10">Component of the FACT complex, a general chromatin factor that acts to reorganize nucleosomes. The FACT complex is involved in multiple processes that require DNA as a template such as mRNA elongation, DNA replication and DNA repair. During transcription elongation the FACT complex acts as a histone chaperone that both destabilizes and restores nucleosomal structure. It facilitates the passage of RNA polymerase II and transcription by promoting the dissociation of one histone H2A-H2B dimer from the nucleosome, then subsequently promotes the reestablishment of the nucleosome following the passage of RNA polymerase II.</text>
</comment>
<feature type="compositionally biased region" description="Acidic residues" evidence="11">
    <location>
        <begin position="471"/>
        <end position="482"/>
    </location>
</feature>
<dbReference type="GO" id="GO:0003677">
    <property type="term" value="F:DNA binding"/>
    <property type="evidence" value="ECO:0007669"/>
    <property type="project" value="UniProtKB-UniRule"/>
</dbReference>
<dbReference type="InterPro" id="IPR036910">
    <property type="entry name" value="HMG_box_dom_sf"/>
</dbReference>
<dbReference type="GO" id="GO:0035101">
    <property type="term" value="C:FACT complex"/>
    <property type="evidence" value="ECO:0007669"/>
    <property type="project" value="TreeGrafter"/>
</dbReference>
<proteinExistence type="inferred from homology"/>
<dbReference type="InterPro" id="IPR024954">
    <property type="entry name" value="SSRP1_DD"/>
</dbReference>
<evidence type="ECO:0000256" key="2">
    <source>
        <dbReference type="ARBA" id="ARBA00022454"/>
    </source>
</evidence>
<evidence type="ECO:0000256" key="5">
    <source>
        <dbReference type="ARBA" id="ARBA00023015"/>
    </source>
</evidence>
<feature type="compositionally biased region" description="Basic and acidic residues" evidence="11">
    <location>
        <begin position="455"/>
        <end position="470"/>
    </location>
</feature>
<dbReference type="InterPro" id="IPR038167">
    <property type="entry name" value="SSRP1_sf"/>
</dbReference>
<dbReference type="SUPFAM" id="SSF50729">
    <property type="entry name" value="PH domain-like"/>
    <property type="match status" value="1"/>
</dbReference>
<dbReference type="InterPro" id="IPR000969">
    <property type="entry name" value="SSRP1/POB3"/>
</dbReference>
<dbReference type="InterPro" id="IPR013719">
    <property type="entry name" value="RTT106/SPT16-like_middle_dom"/>
</dbReference>
<dbReference type="CDD" id="cd13231">
    <property type="entry name" value="PH2_SSRP1-like"/>
    <property type="match status" value="1"/>
</dbReference>
<keyword evidence="5 10" id="KW-0805">Transcription regulation</keyword>
<evidence type="ECO:0000256" key="1">
    <source>
        <dbReference type="ARBA" id="ARBA00010060"/>
    </source>
</evidence>
<evidence type="ECO:0000256" key="6">
    <source>
        <dbReference type="ARBA" id="ARBA00023163"/>
    </source>
</evidence>
<dbReference type="Pfam" id="PF21103">
    <property type="entry name" value="PH1_SSRP1-like"/>
    <property type="match status" value="1"/>
</dbReference>
<name>A0AAD4R3Y9_9BILA</name>
<protein>
    <recommendedName>
        <fullName evidence="10">FACT complex subunit SSRP1</fullName>
    </recommendedName>
</protein>
<dbReference type="GO" id="GO:0006281">
    <property type="term" value="P:DNA repair"/>
    <property type="evidence" value="ECO:0007669"/>
    <property type="project" value="UniProtKB-KW"/>
</dbReference>
<dbReference type="FunFam" id="2.30.29.30:FF:000119">
    <property type="entry name" value="FACT complex subunit SSRP1"/>
    <property type="match status" value="1"/>
</dbReference>
<dbReference type="FunFam" id="2.30.29.30:FF:000098">
    <property type="entry name" value="Fact complex subunit ssrp1"/>
    <property type="match status" value="1"/>
</dbReference>
<evidence type="ECO:0000256" key="3">
    <source>
        <dbReference type="ARBA" id="ARBA00022705"/>
    </source>
</evidence>
<dbReference type="PANTHER" id="PTHR45849:SF1">
    <property type="entry name" value="FACT COMPLEX SUBUNIT SSRP1"/>
    <property type="match status" value="1"/>
</dbReference>
<dbReference type="InterPro" id="IPR009071">
    <property type="entry name" value="HMG_box_dom"/>
</dbReference>
<reference evidence="13" key="1">
    <citation type="submission" date="2022-01" db="EMBL/GenBank/DDBJ databases">
        <title>Genome Sequence Resource for Two Populations of Ditylenchus destructor, the Migratory Endoparasitic Phytonematode.</title>
        <authorList>
            <person name="Zhang H."/>
            <person name="Lin R."/>
            <person name="Xie B."/>
        </authorList>
    </citation>
    <scope>NUCLEOTIDE SEQUENCE</scope>
    <source>
        <strain evidence="13">BazhouSP</strain>
    </source>
</reference>
<evidence type="ECO:0000256" key="4">
    <source>
        <dbReference type="ARBA" id="ARBA00022763"/>
    </source>
</evidence>
<feature type="region of interest" description="Disordered" evidence="11">
    <location>
        <begin position="455"/>
        <end position="568"/>
    </location>
</feature>
<evidence type="ECO:0000256" key="9">
    <source>
        <dbReference type="PROSITE-ProRule" id="PRU00267"/>
    </source>
</evidence>
<evidence type="ECO:0000256" key="10">
    <source>
        <dbReference type="RuleBase" id="RU364013"/>
    </source>
</evidence>
<accession>A0AAD4R3Y9</accession>
<dbReference type="GO" id="GO:0006260">
    <property type="term" value="P:DNA replication"/>
    <property type="evidence" value="ECO:0007669"/>
    <property type="project" value="UniProtKB-KW"/>
</dbReference>
<dbReference type="GO" id="GO:1902275">
    <property type="term" value="P:regulation of chromatin organization"/>
    <property type="evidence" value="ECO:0007669"/>
    <property type="project" value="TreeGrafter"/>
</dbReference>
<dbReference type="SMART" id="SM00398">
    <property type="entry name" value="HMG"/>
    <property type="match status" value="1"/>
</dbReference>
<dbReference type="PROSITE" id="PS50118">
    <property type="entry name" value="HMG_BOX_2"/>
    <property type="match status" value="1"/>
</dbReference>
<keyword evidence="2 10" id="KW-0158">Chromosome</keyword>
<dbReference type="Pfam" id="PF17292">
    <property type="entry name" value="POB3_N"/>
    <property type="match status" value="1"/>
</dbReference>
<sequence length="660" mass="75694">MATDALEYQNIFVEELGCLNRGYFKLSKTNLMFKNMATGKVQTISVDDIDEIAWQKLANKMGIRLSLKNGLHHRFGGFKSAEVDKISSFCSSNWRKTLKKNDLAVKGWNYGDADIIGPNLVFNVDNKVAFEFPLTNVAKCDKNKAEASLEFHVNEDCPVQLTEMRFHIPQDIDATDDVDLAEEFCKAIRQFVEVESDKVQPLVMLPQILLATPRGRYDIKIYQHHLLFHGKTYDYKIPFKTITRMFLLPHKDGRRMFFVLHINPPIRQGQTRYPFLVLEFQKEEDIDVELALTEDQLSQQFKGKLDRKMSGFLYEIIAKLFRVLVNSKIIVPGNFIGTSGTPTVPCSYRQTSGYLYPLEKGFVFVHKPTLYIRFEEIDNVHFARSDVSTRSFDFEIVQKNGTSVLFGSVGKEEYNKLFDYAQAKGLKIRNATRIADKPSYKEDIFAGSDEELDPYKEGLKRDAAQRGREESESDSEDEDFDLDKEVKKRKEIAAEDSSEGSASEPDEEYSTGGSDVSDDIAQTAKKQAKKEAKKEKKEKKEKASSSKKGGDKEKKKKDPNAPKRPQTAYFIWFNENRNKIKKEGDSVSDTASRAGQMWKAMSDADKKVSLFKSINLRYRQASIRNHYRDQAFPYRPCSLIHTQLYYRDSVNSAVSEHPIW</sequence>
<dbReference type="EMBL" id="JAKKPZ010000013">
    <property type="protein sequence ID" value="KAI1714423.1"/>
    <property type="molecule type" value="Genomic_DNA"/>
</dbReference>
<dbReference type="InterPro" id="IPR011993">
    <property type="entry name" value="PH-like_dom_sf"/>
</dbReference>
<evidence type="ECO:0000259" key="12">
    <source>
        <dbReference type="PROSITE" id="PS50118"/>
    </source>
</evidence>
<gene>
    <name evidence="13" type="ORF">DdX_08518</name>
</gene>
<keyword evidence="6 10" id="KW-0804">Transcription</keyword>
<dbReference type="Gene3D" id="2.30.29.220">
    <property type="entry name" value="Structure-specific recognition protein (SSRP1)"/>
    <property type="match status" value="1"/>
</dbReference>
<feature type="DNA-binding region" description="HMG box" evidence="9">
    <location>
        <begin position="562"/>
        <end position="628"/>
    </location>
</feature>
<keyword evidence="14" id="KW-1185">Reference proteome</keyword>
<dbReference type="InterPro" id="IPR035417">
    <property type="entry name" value="SSRP1/POB3_N"/>
</dbReference>
<keyword evidence="7 10" id="KW-0234">DNA repair</keyword>
<keyword evidence="4 10" id="KW-0227">DNA damage</keyword>
<dbReference type="SMART" id="SM01287">
    <property type="entry name" value="Rtt106"/>
    <property type="match status" value="1"/>
</dbReference>
<keyword evidence="9" id="KW-0238">DNA-binding</keyword>
<evidence type="ECO:0000256" key="7">
    <source>
        <dbReference type="ARBA" id="ARBA00023204"/>
    </source>
</evidence>
<dbReference type="CDD" id="cd21994">
    <property type="entry name" value="HMG-box_SSRP1-like"/>
    <property type="match status" value="1"/>
</dbReference>
<dbReference type="GO" id="GO:0042393">
    <property type="term" value="F:histone binding"/>
    <property type="evidence" value="ECO:0007669"/>
    <property type="project" value="TreeGrafter"/>
</dbReference>
<dbReference type="GO" id="GO:0031491">
    <property type="term" value="F:nucleosome binding"/>
    <property type="evidence" value="ECO:0007669"/>
    <property type="project" value="TreeGrafter"/>
</dbReference>
<evidence type="ECO:0000256" key="11">
    <source>
        <dbReference type="SAM" id="MobiDB-lite"/>
    </source>
</evidence>
<dbReference type="Gene3D" id="2.30.29.30">
    <property type="entry name" value="Pleckstrin-homology domain (PH domain)/Phosphotyrosine-binding domain (PTB)"/>
    <property type="match status" value="2"/>
</dbReference>
<feature type="compositionally biased region" description="Basic and acidic residues" evidence="11">
    <location>
        <begin position="483"/>
        <end position="493"/>
    </location>
</feature>
<comment type="caution">
    <text evidence="13">The sequence shown here is derived from an EMBL/GenBank/DDBJ whole genome shotgun (WGS) entry which is preliminary data.</text>
</comment>
<dbReference type="CDD" id="cd13230">
    <property type="entry name" value="PH1_SSRP1-like"/>
    <property type="match status" value="1"/>
</dbReference>
<dbReference type="Pfam" id="PF08512">
    <property type="entry name" value="Rttp106-like_middle"/>
    <property type="match status" value="1"/>
</dbReference>
<organism evidence="13 14">
    <name type="scientific">Ditylenchus destructor</name>
    <dbReference type="NCBI Taxonomy" id="166010"/>
    <lineage>
        <taxon>Eukaryota</taxon>
        <taxon>Metazoa</taxon>
        <taxon>Ecdysozoa</taxon>
        <taxon>Nematoda</taxon>
        <taxon>Chromadorea</taxon>
        <taxon>Rhabditida</taxon>
        <taxon>Tylenchina</taxon>
        <taxon>Tylenchomorpha</taxon>
        <taxon>Sphaerularioidea</taxon>
        <taxon>Anguinidae</taxon>
        <taxon>Anguininae</taxon>
        <taxon>Ditylenchus</taxon>
    </lineage>
</organism>
<dbReference type="Proteomes" id="UP001201812">
    <property type="component" value="Unassembled WGS sequence"/>
</dbReference>
<dbReference type="FunFam" id="2.30.29.150:FF:000001">
    <property type="entry name" value="Fact complex subunit ssrp1"/>
    <property type="match status" value="1"/>
</dbReference>
<dbReference type="Gene3D" id="2.30.29.150">
    <property type="match status" value="1"/>
</dbReference>
<comment type="subcellular location">
    <subcellularLocation>
        <location evidence="10">Nucleus</location>
    </subcellularLocation>
    <subcellularLocation>
        <location evidence="10">Chromosome</location>
    </subcellularLocation>
</comment>
<dbReference type="SUPFAM" id="SSF47095">
    <property type="entry name" value="HMG-box"/>
    <property type="match status" value="1"/>
</dbReference>
<keyword evidence="3 10" id="KW-0235">DNA replication</keyword>
<feature type="domain" description="HMG box" evidence="12">
    <location>
        <begin position="562"/>
        <end position="628"/>
    </location>
</feature>
<feature type="compositionally biased region" description="Acidic residues" evidence="11">
    <location>
        <begin position="494"/>
        <end position="509"/>
    </location>
</feature>
<dbReference type="PRINTS" id="PR00887">
    <property type="entry name" value="SSRCOGNITION"/>
</dbReference>
<dbReference type="Pfam" id="PF03531">
    <property type="entry name" value="SSrecog"/>
    <property type="match status" value="1"/>
</dbReference>
<dbReference type="AlphaFoldDB" id="A0AAD4R3Y9"/>